<evidence type="ECO:0000256" key="7">
    <source>
        <dbReference type="SAM" id="SignalP"/>
    </source>
</evidence>
<proteinExistence type="predicted"/>
<evidence type="ECO:0000256" key="2">
    <source>
        <dbReference type="ARBA" id="ARBA00022737"/>
    </source>
</evidence>
<dbReference type="AlphaFoldDB" id="A0ABD6FC39"/>
<dbReference type="PANTHER" id="PTHR11219:SF69">
    <property type="entry name" value="TENEURIN-A"/>
    <property type="match status" value="1"/>
</dbReference>
<dbReference type="Proteomes" id="UP000249324">
    <property type="component" value="Unassembled WGS sequence"/>
</dbReference>
<keyword evidence="6" id="KW-0472">Membrane</keyword>
<dbReference type="InterPro" id="IPR001258">
    <property type="entry name" value="NHL_repeat"/>
</dbReference>
<accession>A0ABD6FC39</accession>
<evidence type="ECO:0000313" key="10">
    <source>
        <dbReference type="Proteomes" id="UP000249324"/>
    </source>
</evidence>
<keyword evidence="7" id="KW-0732">Signal</keyword>
<dbReference type="PANTHER" id="PTHR11219">
    <property type="entry name" value="TENEURIN AND N-ACETYLGLUCOSAMINE-1-PHOSPHODIESTER ALPHA-N-ACETYLGLUCOSAMINIDASE"/>
    <property type="match status" value="1"/>
</dbReference>
<dbReference type="InterPro" id="IPR056822">
    <property type="entry name" value="TEN_NHL"/>
</dbReference>
<feature type="region of interest" description="Disordered" evidence="5">
    <location>
        <begin position="558"/>
        <end position="581"/>
    </location>
</feature>
<feature type="domain" description="Teneurin NHL" evidence="8">
    <location>
        <begin position="471"/>
        <end position="621"/>
    </location>
</feature>
<feature type="repeat" description="NHL" evidence="4">
    <location>
        <begin position="190"/>
        <end position="217"/>
    </location>
</feature>
<dbReference type="InterPro" id="IPR011042">
    <property type="entry name" value="6-blade_b-propeller_TolB-like"/>
</dbReference>
<dbReference type="Gene3D" id="2.130.10.10">
    <property type="entry name" value="YVTN repeat-like/Quinoprotein amine dehydrogenase"/>
    <property type="match status" value="1"/>
</dbReference>
<dbReference type="InterPro" id="IPR015943">
    <property type="entry name" value="WD40/YVTN_repeat-like_dom_sf"/>
</dbReference>
<protein>
    <recommendedName>
        <fullName evidence="8">Teneurin NHL domain-containing protein</fullName>
    </recommendedName>
</protein>
<reference evidence="9 10" key="1">
    <citation type="journal article" date="2021" name="BMC Genomics">
        <title>Genome-resolved metagenome and metatranscriptome analyses of thermophilic composting reveal key bacterial players and their metabolic interactions.</title>
        <authorList>
            <person name="Braga L.P.P."/>
            <person name="Pereira R.V."/>
            <person name="Martins L.F."/>
            <person name="Moura L.M.S."/>
            <person name="Sanchez F.B."/>
            <person name="Patane J.S.L."/>
            <person name="da Silva A.M."/>
            <person name="Setubal J.C."/>
        </authorList>
    </citation>
    <scope>NUCLEOTIDE SEQUENCE [LARGE SCALE GENOMIC DNA]</scope>
    <source>
        <strain evidence="9">ZC4RG45</strain>
    </source>
</reference>
<dbReference type="InterPro" id="IPR051216">
    <property type="entry name" value="Teneurin"/>
</dbReference>
<keyword evidence="6" id="KW-0812">Transmembrane</keyword>
<keyword evidence="3" id="KW-1015">Disulfide bond</keyword>
<evidence type="ECO:0000313" key="9">
    <source>
        <dbReference type="EMBL" id="MFO7191502.1"/>
    </source>
</evidence>
<feature type="domain" description="Teneurin NHL" evidence="8">
    <location>
        <begin position="115"/>
        <end position="314"/>
    </location>
</feature>
<evidence type="ECO:0000256" key="4">
    <source>
        <dbReference type="PROSITE-ProRule" id="PRU00504"/>
    </source>
</evidence>
<evidence type="ECO:0000259" key="8">
    <source>
        <dbReference type="Pfam" id="PF25021"/>
    </source>
</evidence>
<dbReference type="Gene3D" id="2.120.10.30">
    <property type="entry name" value="TolB, C-terminal domain"/>
    <property type="match status" value="2"/>
</dbReference>
<keyword evidence="2" id="KW-0677">Repeat</keyword>
<evidence type="ECO:0000256" key="3">
    <source>
        <dbReference type="ARBA" id="ARBA00023157"/>
    </source>
</evidence>
<keyword evidence="6" id="KW-1133">Transmembrane helix</keyword>
<evidence type="ECO:0000256" key="1">
    <source>
        <dbReference type="ARBA" id="ARBA00022536"/>
    </source>
</evidence>
<name>A0ABD6FC39_9PSEU</name>
<evidence type="ECO:0000256" key="5">
    <source>
        <dbReference type="SAM" id="MobiDB-lite"/>
    </source>
</evidence>
<sequence>MSTKARRLLLTILVAAVVLANTATSAAAHPETPGLSGHYRIGDDHQGSSWSPVAHADAGTVRTVAGNGTVRSTDSSWNSPADAVGLGDVGPDGSYYVAEPQRHVVSKISPDGTRTVVAGTGEAGSSGDGGPARAARLDGPKAVAVGHDGTLYIADDRRVRRVGPDGIISTYVGSVAENGIGSSRASDITPLDVAVDRRGSLYIADASGNRIIKVAPDRRATIVAGEGASDSEPADVISSEPRALAVADDGSLYFVDRDARGFHAVRRLGPQGRASVVTGTDARSARLSAPTDVAVAPDGTLYVADAGNHRVQAIGSPGRNSIAATLSVAVRGPGSVDVRPDGSLLVGTSDRVIRSVEGGKITTFADLSPDDAAAPRAADFAVGLVTSADVDPMTGELYFVDLDSKLRRIDRAGRVHTVDLAPPEAPFSVQAVAVGLDGTPYVASTDAVWKLPKNSTPVLVAGRGAAPVTTGKLARAVSLRPYAIEMSPDGTLYIADAAGVLRVEEDGRLTVALKQANAQRYRIAPARDGVVYVADTDRHRVDRYDRYGKRTHVAGNGADSYAYHGGDRGDGNAATKAPLPDPGDITVAEDGTLYVSTAEDIRRVDPDGTIDTVFVNVDDESTNATFGPVVMLEMSGNGDLYFGQLGRIAVMARPGEISTASWYPLAWAVGAGLLVACGLLLVRRRSAAATRTSGD</sequence>
<dbReference type="SUPFAM" id="SSF101898">
    <property type="entry name" value="NHL repeat"/>
    <property type="match status" value="1"/>
</dbReference>
<feature type="region of interest" description="Disordered" evidence="5">
    <location>
        <begin position="28"/>
        <end position="53"/>
    </location>
</feature>
<evidence type="ECO:0000256" key="6">
    <source>
        <dbReference type="SAM" id="Phobius"/>
    </source>
</evidence>
<feature type="transmembrane region" description="Helical" evidence="6">
    <location>
        <begin position="662"/>
        <end position="682"/>
    </location>
</feature>
<comment type="caution">
    <text evidence="9">The sequence shown here is derived from an EMBL/GenBank/DDBJ whole genome shotgun (WGS) entry which is preliminary data.</text>
</comment>
<dbReference type="Pfam" id="PF25021">
    <property type="entry name" value="TEN_NHL"/>
    <property type="match status" value="2"/>
</dbReference>
<feature type="chain" id="PRO_5044812150" description="Teneurin NHL domain-containing protein" evidence="7">
    <location>
        <begin position="29"/>
        <end position="695"/>
    </location>
</feature>
<organism evidence="9 10">
    <name type="scientific">Thermocrispum agreste</name>
    <dbReference type="NCBI Taxonomy" id="37925"/>
    <lineage>
        <taxon>Bacteria</taxon>
        <taxon>Bacillati</taxon>
        <taxon>Actinomycetota</taxon>
        <taxon>Actinomycetes</taxon>
        <taxon>Pseudonocardiales</taxon>
        <taxon>Pseudonocardiaceae</taxon>
        <taxon>Thermocrispum</taxon>
    </lineage>
</organism>
<feature type="signal peptide" evidence="7">
    <location>
        <begin position="1"/>
        <end position="28"/>
    </location>
</feature>
<feature type="repeat" description="NHL" evidence="4">
    <location>
        <begin position="287"/>
        <end position="317"/>
    </location>
</feature>
<gene>
    <name evidence="9" type="ORF">DIU77_004595</name>
</gene>
<dbReference type="PROSITE" id="PS51125">
    <property type="entry name" value="NHL"/>
    <property type="match status" value="2"/>
</dbReference>
<dbReference type="EMBL" id="QGUI02000032">
    <property type="protein sequence ID" value="MFO7191502.1"/>
    <property type="molecule type" value="Genomic_DNA"/>
</dbReference>
<keyword evidence="1" id="KW-0245">EGF-like domain</keyword>
<dbReference type="SUPFAM" id="SSF63829">
    <property type="entry name" value="Calcium-dependent phosphotriesterase"/>
    <property type="match status" value="1"/>
</dbReference>